<dbReference type="HOGENOM" id="CLU_013088_0_0_1"/>
<dbReference type="OrthoDB" id="5585968at2759"/>
<dbReference type="PANTHER" id="PTHR23342">
    <property type="entry name" value="N-ACETYLGLUTAMATE SYNTHASE"/>
    <property type="match status" value="1"/>
</dbReference>
<reference evidence="18" key="2">
    <citation type="submission" date="2015-01" db="EMBL/GenBank/DDBJ databases">
        <title>Evolutionary Origins and Diversification of the Mycorrhizal Mutualists.</title>
        <authorList>
            <consortium name="DOE Joint Genome Institute"/>
            <consortium name="Mycorrhizal Genomics Consortium"/>
            <person name="Kohler A."/>
            <person name="Kuo A."/>
            <person name="Nagy L.G."/>
            <person name="Floudas D."/>
            <person name="Copeland A."/>
            <person name="Barry K.W."/>
            <person name="Cichocki N."/>
            <person name="Veneault-Fourrey C."/>
            <person name="LaButti K."/>
            <person name="Lindquist E.A."/>
            <person name="Lipzen A."/>
            <person name="Lundell T."/>
            <person name="Morin E."/>
            <person name="Murat C."/>
            <person name="Riley R."/>
            <person name="Ohm R."/>
            <person name="Sun H."/>
            <person name="Tunlid A."/>
            <person name="Henrissat B."/>
            <person name="Grigoriev I.V."/>
            <person name="Hibbett D.S."/>
            <person name="Martin F."/>
        </authorList>
    </citation>
    <scope>NUCLEOTIDE SEQUENCE [LARGE SCALE GENOMIC DNA]</scope>
    <source>
        <strain evidence="18">MUT 4182</strain>
    </source>
</reference>
<dbReference type="PANTHER" id="PTHR23342:SF4">
    <property type="entry name" value="AMINO-ACID ACETYLTRANSFERASE, MITOCHONDRIAL"/>
    <property type="match status" value="1"/>
</dbReference>
<dbReference type="STRING" id="1051891.A0A0C3L0H7"/>
<dbReference type="Pfam" id="PF04768">
    <property type="entry name" value="NAT"/>
    <property type="match status" value="2"/>
</dbReference>
<proteinExistence type="inferred from homology"/>
<dbReference type="AlphaFoldDB" id="A0A0C3L0H7"/>
<evidence type="ECO:0000256" key="5">
    <source>
        <dbReference type="ARBA" id="ARBA00012697"/>
    </source>
</evidence>
<evidence type="ECO:0000256" key="9">
    <source>
        <dbReference type="ARBA" id="ARBA00022946"/>
    </source>
</evidence>
<evidence type="ECO:0000256" key="4">
    <source>
        <dbReference type="ARBA" id="ARBA00008694"/>
    </source>
</evidence>
<dbReference type="EMBL" id="KN823013">
    <property type="protein sequence ID" value="KIO27173.1"/>
    <property type="molecule type" value="Genomic_DNA"/>
</dbReference>
<keyword evidence="11" id="KW-0012">Acyltransferase</keyword>
<dbReference type="InterPro" id="IPR036393">
    <property type="entry name" value="AceGlu_kinase-like_sf"/>
</dbReference>
<protein>
    <recommendedName>
        <fullName evidence="6">Amino-acid acetyltransferase, mitochondrial</fullName>
        <ecNumber evidence="5">2.3.1.1</ecNumber>
    </recommendedName>
    <alternativeName>
        <fullName evidence="12">Arginine-requiring protein 2</fullName>
    </alternativeName>
    <alternativeName>
        <fullName evidence="13">Glutamate N-acetyltransferase</fullName>
    </alternativeName>
    <alternativeName>
        <fullName evidence="14">N-acetylglutamate synthase</fullName>
    </alternativeName>
</protein>
<evidence type="ECO:0000256" key="8">
    <source>
        <dbReference type="ARBA" id="ARBA00022679"/>
    </source>
</evidence>
<dbReference type="Proteomes" id="UP000054248">
    <property type="component" value="Unassembled WGS sequence"/>
</dbReference>
<dbReference type="PROSITE" id="PS51731">
    <property type="entry name" value="GNAT_NAGS"/>
    <property type="match status" value="1"/>
</dbReference>
<dbReference type="GO" id="GO:0006526">
    <property type="term" value="P:L-arginine biosynthetic process"/>
    <property type="evidence" value="ECO:0007669"/>
    <property type="project" value="UniProtKB-UniPathway"/>
</dbReference>
<comment type="function">
    <text evidence="1">N-acetylglutamate synthase involved in arginine biosynthesis.</text>
</comment>
<comment type="catalytic activity">
    <reaction evidence="15">
        <text>L-glutamate + acetyl-CoA = N-acetyl-L-glutamate + CoA + H(+)</text>
        <dbReference type="Rhea" id="RHEA:24292"/>
        <dbReference type="ChEBI" id="CHEBI:15378"/>
        <dbReference type="ChEBI" id="CHEBI:29985"/>
        <dbReference type="ChEBI" id="CHEBI:44337"/>
        <dbReference type="ChEBI" id="CHEBI:57287"/>
        <dbReference type="ChEBI" id="CHEBI:57288"/>
        <dbReference type="EC" id="2.3.1.1"/>
    </reaction>
</comment>
<dbReference type="InterPro" id="IPR006855">
    <property type="entry name" value="Vertebrate-like_GNAT_dom"/>
</dbReference>
<sequence length="568" mass="62403">MLASSSAAVGLKSVRNAAAAAAAVKRSALSTTRRSYYQNTAPSDETPGGMNDFILSILEASPSSRDAKNYLGTFGKQNGKPPATTANLTPRPLATLNDKNPLNLPPDILAAQKPLLQGTAEPQPEAQKTALALLDPIPRRTALVKLQGPFTDRALESICRGLVYLEKLGLVSVIVLENDDWHPGQDGERVQARDDVMRVAAALESQGAKARPILEPLARLGPPPAEPESEHDELVHEQRKVLLVEDSKGRRAEQVELPPTEVQAHARLEDLSAIRSALKAGEIPVVAPLALDSFHRMVRSPRSLIGNLVTNKPAQSSSLPAYLLTTGSKAVTPHTPTLIRKGLPMRVIQRENMHEIDKGKMTKLLEASFRRTLKADEFYERMDKVLDYVIIAGDYAGACIVTEEPVPNSPPGRRQSLSYLDKFAVHPSHQGDGTVDFLWVALHDESFGCGLAHALNPNQGGKMGLGTGRDLVWRSRTNNPANRWYYERSSGHLRMGEQGEWTMFWCDAEERLKQKEVELVERGWEGAKYVPGRRGRQVEGLSFCEEGEEGRLDEWREVVAAIPSCWAA</sequence>
<feature type="domain" description="N-acetyltransferase" evidence="16">
    <location>
        <begin position="345"/>
        <end position="529"/>
    </location>
</feature>
<evidence type="ECO:0000256" key="2">
    <source>
        <dbReference type="ARBA" id="ARBA00004173"/>
    </source>
</evidence>
<comment type="subcellular location">
    <subcellularLocation>
        <location evidence="2">Mitochondrion</location>
    </subcellularLocation>
</comment>
<keyword evidence="7" id="KW-0028">Amino-acid biosynthesis</keyword>
<keyword evidence="18" id="KW-1185">Reference proteome</keyword>
<comment type="pathway">
    <text evidence="3">Amino-acid biosynthesis; L-arginine biosynthesis; N(2)-acetyl-L-ornithine from L-glutamate: step 1/4.</text>
</comment>
<evidence type="ECO:0000256" key="12">
    <source>
        <dbReference type="ARBA" id="ARBA00030322"/>
    </source>
</evidence>
<evidence type="ECO:0000256" key="7">
    <source>
        <dbReference type="ARBA" id="ARBA00022605"/>
    </source>
</evidence>
<evidence type="ECO:0000256" key="6">
    <source>
        <dbReference type="ARBA" id="ARBA00018802"/>
    </source>
</evidence>
<dbReference type="EC" id="2.3.1.1" evidence="5"/>
<evidence type="ECO:0000256" key="14">
    <source>
        <dbReference type="ARBA" id="ARBA00033251"/>
    </source>
</evidence>
<evidence type="ECO:0000256" key="15">
    <source>
        <dbReference type="ARBA" id="ARBA00048372"/>
    </source>
</evidence>
<name>A0A0C3L0H7_9AGAM</name>
<evidence type="ECO:0000256" key="13">
    <source>
        <dbReference type="ARBA" id="ARBA00030346"/>
    </source>
</evidence>
<reference evidence="17 18" key="1">
    <citation type="submission" date="2014-04" db="EMBL/GenBank/DDBJ databases">
        <authorList>
            <consortium name="DOE Joint Genome Institute"/>
            <person name="Kuo A."/>
            <person name="Girlanda M."/>
            <person name="Perotto S."/>
            <person name="Kohler A."/>
            <person name="Nagy L.G."/>
            <person name="Floudas D."/>
            <person name="Copeland A."/>
            <person name="Barry K.W."/>
            <person name="Cichocki N."/>
            <person name="Veneault-Fourrey C."/>
            <person name="LaButti K."/>
            <person name="Lindquist E.A."/>
            <person name="Lipzen A."/>
            <person name="Lundell T."/>
            <person name="Morin E."/>
            <person name="Murat C."/>
            <person name="Sun H."/>
            <person name="Tunlid A."/>
            <person name="Henrissat B."/>
            <person name="Grigoriev I.V."/>
            <person name="Hibbett D.S."/>
            <person name="Martin F."/>
            <person name="Nordberg H.P."/>
            <person name="Cantor M.N."/>
            <person name="Hua S.X."/>
        </authorList>
    </citation>
    <scope>NUCLEOTIDE SEQUENCE [LARGE SCALE GENOMIC DNA]</scope>
    <source>
        <strain evidence="17 18">MUT 4182</strain>
    </source>
</reference>
<comment type="similarity">
    <text evidence="4">Belongs to the acetyltransferase family.</text>
</comment>
<evidence type="ECO:0000256" key="3">
    <source>
        <dbReference type="ARBA" id="ARBA00004925"/>
    </source>
</evidence>
<keyword evidence="9" id="KW-0809">Transit peptide</keyword>
<gene>
    <name evidence="17" type="ORF">M407DRAFT_243434</name>
</gene>
<keyword evidence="8" id="KW-0808">Transferase</keyword>
<evidence type="ECO:0000313" key="17">
    <source>
        <dbReference type="EMBL" id="KIO27173.1"/>
    </source>
</evidence>
<evidence type="ECO:0000256" key="1">
    <source>
        <dbReference type="ARBA" id="ARBA00002294"/>
    </source>
</evidence>
<dbReference type="Gene3D" id="3.40.630.30">
    <property type="match status" value="1"/>
</dbReference>
<dbReference type="GO" id="GO:0006592">
    <property type="term" value="P:ornithine biosynthetic process"/>
    <property type="evidence" value="ECO:0007669"/>
    <property type="project" value="TreeGrafter"/>
</dbReference>
<evidence type="ECO:0000259" key="16">
    <source>
        <dbReference type="PROSITE" id="PS51731"/>
    </source>
</evidence>
<evidence type="ECO:0000256" key="11">
    <source>
        <dbReference type="ARBA" id="ARBA00023315"/>
    </source>
</evidence>
<evidence type="ECO:0000313" key="18">
    <source>
        <dbReference type="Proteomes" id="UP000054248"/>
    </source>
</evidence>
<accession>A0A0C3L0H7</accession>
<organism evidence="17 18">
    <name type="scientific">Tulasnella calospora MUT 4182</name>
    <dbReference type="NCBI Taxonomy" id="1051891"/>
    <lineage>
        <taxon>Eukaryota</taxon>
        <taxon>Fungi</taxon>
        <taxon>Dikarya</taxon>
        <taxon>Basidiomycota</taxon>
        <taxon>Agaricomycotina</taxon>
        <taxon>Agaricomycetes</taxon>
        <taxon>Cantharellales</taxon>
        <taxon>Tulasnellaceae</taxon>
        <taxon>Tulasnella</taxon>
    </lineage>
</organism>
<dbReference type="GO" id="GO:0005759">
    <property type="term" value="C:mitochondrial matrix"/>
    <property type="evidence" value="ECO:0007669"/>
    <property type="project" value="TreeGrafter"/>
</dbReference>
<keyword evidence="10" id="KW-0496">Mitochondrion</keyword>
<dbReference type="Gene3D" id="3.40.1160.10">
    <property type="entry name" value="Acetylglutamate kinase-like"/>
    <property type="match status" value="1"/>
</dbReference>
<dbReference type="FunFam" id="3.40.630.30:FF:000070">
    <property type="entry name" value="Acetylglutamate kinase"/>
    <property type="match status" value="1"/>
</dbReference>
<dbReference type="UniPathway" id="UPA00068"/>
<evidence type="ECO:0000256" key="10">
    <source>
        <dbReference type="ARBA" id="ARBA00023128"/>
    </source>
</evidence>
<dbReference type="GO" id="GO:0004042">
    <property type="term" value="F:L-glutamate N-acetyltransferase activity"/>
    <property type="evidence" value="ECO:0007669"/>
    <property type="project" value="TreeGrafter"/>
</dbReference>